<dbReference type="SUPFAM" id="SSF89360">
    <property type="entry name" value="HesB-like domain"/>
    <property type="match status" value="1"/>
</dbReference>
<sequence length="95" mass="10444">MPVHIECDEKALQWFRSELGVGQGDAIRFFVKYGGDGAVHPGFSLGISVEPPKNVAAQADLGGIKLFIRDEDAWYFDNRDLTITAVADEVEYLVG</sequence>
<evidence type="ECO:0000313" key="2">
    <source>
        <dbReference type="Proteomes" id="UP000663505"/>
    </source>
</evidence>
<dbReference type="AlphaFoldDB" id="A0A9X7Z8J9"/>
<dbReference type="InterPro" id="IPR035903">
    <property type="entry name" value="HesB-like_dom_sf"/>
</dbReference>
<dbReference type="KEGG" id="afx:JZ786_04730"/>
<dbReference type="Proteomes" id="UP000663505">
    <property type="component" value="Chromosome"/>
</dbReference>
<protein>
    <submittedName>
        <fullName evidence="1">HesB/YadR/YfhF family protein</fullName>
    </submittedName>
</protein>
<keyword evidence="2" id="KW-1185">Reference proteome</keyword>
<gene>
    <name evidence="1" type="ORF">JZ786_04730</name>
</gene>
<evidence type="ECO:0000313" key="1">
    <source>
        <dbReference type="EMBL" id="QSO48301.1"/>
    </source>
</evidence>
<proteinExistence type="predicted"/>
<name>A0A9X7Z8J9_9BACL</name>
<accession>A0A9X7Z8J9</accession>
<dbReference type="EMBL" id="CP071182">
    <property type="protein sequence ID" value="QSO48301.1"/>
    <property type="molecule type" value="Genomic_DNA"/>
</dbReference>
<reference evidence="1 2" key="1">
    <citation type="submission" date="2021-02" db="EMBL/GenBank/DDBJ databases">
        <title>Alicyclobacillus curvatus sp. nov. and Alicyclobacillus mengziensis sp. nov., two acidophilic bacteria isolated from acid mine drainage.</title>
        <authorList>
            <person name="Huang Y."/>
        </authorList>
    </citation>
    <scope>NUCLEOTIDE SEQUENCE [LARGE SCALE GENOMIC DNA]</scope>
    <source>
        <strain evidence="1 2">S30H14</strain>
    </source>
</reference>
<organism evidence="1 2">
    <name type="scientific">Alicyclobacillus mengziensis</name>
    <dbReference type="NCBI Taxonomy" id="2931921"/>
    <lineage>
        <taxon>Bacteria</taxon>
        <taxon>Bacillati</taxon>
        <taxon>Bacillota</taxon>
        <taxon>Bacilli</taxon>
        <taxon>Bacillales</taxon>
        <taxon>Alicyclobacillaceae</taxon>
        <taxon>Alicyclobacillus</taxon>
    </lineage>
</organism>